<name>A0A5N6QTR1_9ROSI</name>
<organism evidence="1 2">
    <name type="scientific">Carpinus fangiana</name>
    <dbReference type="NCBI Taxonomy" id="176857"/>
    <lineage>
        <taxon>Eukaryota</taxon>
        <taxon>Viridiplantae</taxon>
        <taxon>Streptophyta</taxon>
        <taxon>Embryophyta</taxon>
        <taxon>Tracheophyta</taxon>
        <taxon>Spermatophyta</taxon>
        <taxon>Magnoliopsida</taxon>
        <taxon>eudicotyledons</taxon>
        <taxon>Gunneridae</taxon>
        <taxon>Pentapetalae</taxon>
        <taxon>rosids</taxon>
        <taxon>fabids</taxon>
        <taxon>Fagales</taxon>
        <taxon>Betulaceae</taxon>
        <taxon>Carpinus</taxon>
    </lineage>
</organism>
<proteinExistence type="predicted"/>
<protein>
    <submittedName>
        <fullName evidence="1">Uncharacterized protein</fullName>
    </submittedName>
</protein>
<dbReference type="Proteomes" id="UP000327013">
    <property type="component" value="Chromosome 2"/>
</dbReference>
<reference evidence="1 2" key="1">
    <citation type="submission" date="2019-06" db="EMBL/GenBank/DDBJ databases">
        <title>A chromosomal-level reference genome of Carpinus fangiana (Coryloideae, Betulaceae).</title>
        <authorList>
            <person name="Yang X."/>
            <person name="Wang Z."/>
            <person name="Zhang L."/>
            <person name="Hao G."/>
            <person name="Liu J."/>
            <person name="Yang Y."/>
        </authorList>
    </citation>
    <scope>NUCLEOTIDE SEQUENCE [LARGE SCALE GENOMIC DNA]</scope>
    <source>
        <strain evidence="1">Cfa_2016G</strain>
        <tissue evidence="1">Leaf</tissue>
    </source>
</reference>
<keyword evidence="2" id="KW-1185">Reference proteome</keyword>
<evidence type="ECO:0000313" key="2">
    <source>
        <dbReference type="Proteomes" id="UP000327013"/>
    </source>
</evidence>
<accession>A0A5N6QTR1</accession>
<dbReference type="EMBL" id="CM017322">
    <property type="protein sequence ID" value="KAE8009399.1"/>
    <property type="molecule type" value="Genomic_DNA"/>
</dbReference>
<evidence type="ECO:0000313" key="1">
    <source>
        <dbReference type="EMBL" id="KAE8009399.1"/>
    </source>
</evidence>
<sequence>MGCRLLHAAAVQGHRATAQRTPAIKKPWLRHPQAAHTGCRYFEPHAACIGTPTLTLCGQRRCCGVREPKLTGGFSAGGWWLRVSTTQVHVSLQFGPRVLVQGQGQYSQVLSKDTKNC</sequence>
<gene>
    <name evidence="1" type="ORF">FH972_005837</name>
</gene>
<dbReference type="AlphaFoldDB" id="A0A5N6QTR1"/>